<dbReference type="FunFam" id="2.160.10.10:FF:000007">
    <property type="entry name" value="Serine acetyltransferase"/>
    <property type="match status" value="1"/>
</dbReference>
<dbReference type="FunFam" id="1.10.3130.10:FF:000003">
    <property type="entry name" value="Serine acetyltransferase"/>
    <property type="match status" value="1"/>
</dbReference>
<dbReference type="EMBL" id="JACOGG010000005">
    <property type="protein sequence ID" value="MBC3934931.1"/>
    <property type="molecule type" value="Genomic_DNA"/>
</dbReference>
<evidence type="ECO:0000256" key="8">
    <source>
        <dbReference type="ARBA" id="ARBA00022679"/>
    </source>
</evidence>
<dbReference type="PANTHER" id="PTHR42811">
    <property type="entry name" value="SERINE ACETYLTRANSFERASE"/>
    <property type="match status" value="1"/>
</dbReference>
<evidence type="ECO:0000256" key="3">
    <source>
        <dbReference type="ARBA" id="ARBA00007274"/>
    </source>
</evidence>
<organism evidence="14 15">
    <name type="scientific">Undibacterium rugosum</name>
    <dbReference type="NCBI Taxonomy" id="2762291"/>
    <lineage>
        <taxon>Bacteria</taxon>
        <taxon>Pseudomonadati</taxon>
        <taxon>Pseudomonadota</taxon>
        <taxon>Betaproteobacteria</taxon>
        <taxon>Burkholderiales</taxon>
        <taxon>Oxalobacteraceae</taxon>
        <taxon>Undibacterium</taxon>
    </lineage>
</organism>
<evidence type="ECO:0000256" key="4">
    <source>
        <dbReference type="ARBA" id="ARBA00013266"/>
    </source>
</evidence>
<comment type="catalytic activity">
    <reaction evidence="12 13">
        <text>L-serine + acetyl-CoA = O-acetyl-L-serine + CoA</text>
        <dbReference type="Rhea" id="RHEA:24560"/>
        <dbReference type="ChEBI" id="CHEBI:33384"/>
        <dbReference type="ChEBI" id="CHEBI:57287"/>
        <dbReference type="ChEBI" id="CHEBI:57288"/>
        <dbReference type="ChEBI" id="CHEBI:58340"/>
        <dbReference type="EC" id="2.3.1.30"/>
    </reaction>
</comment>
<dbReference type="NCBIfam" id="TIGR01172">
    <property type="entry name" value="cysE"/>
    <property type="match status" value="1"/>
</dbReference>
<evidence type="ECO:0000256" key="11">
    <source>
        <dbReference type="ARBA" id="ARBA00023315"/>
    </source>
</evidence>
<evidence type="ECO:0000256" key="5">
    <source>
        <dbReference type="ARBA" id="ARBA00018522"/>
    </source>
</evidence>
<dbReference type="Proteomes" id="UP000612361">
    <property type="component" value="Unassembled WGS sequence"/>
</dbReference>
<protein>
    <recommendedName>
        <fullName evidence="5 13">Serine acetyltransferase</fullName>
        <ecNumber evidence="4 13">2.3.1.30</ecNumber>
    </recommendedName>
</protein>
<evidence type="ECO:0000313" key="14">
    <source>
        <dbReference type="EMBL" id="MBC3934931.1"/>
    </source>
</evidence>
<dbReference type="GO" id="GO:0009001">
    <property type="term" value="F:serine O-acetyltransferase activity"/>
    <property type="evidence" value="ECO:0007669"/>
    <property type="project" value="UniProtKB-EC"/>
</dbReference>
<dbReference type="InterPro" id="IPR011004">
    <property type="entry name" value="Trimer_LpxA-like_sf"/>
</dbReference>
<comment type="caution">
    <text evidence="14">The sequence shown here is derived from an EMBL/GenBank/DDBJ whole genome shotgun (WGS) entry which is preliminary data.</text>
</comment>
<dbReference type="Gene3D" id="2.160.10.10">
    <property type="entry name" value="Hexapeptide repeat proteins"/>
    <property type="match status" value="1"/>
</dbReference>
<proteinExistence type="inferred from homology"/>
<dbReference type="CDD" id="cd03354">
    <property type="entry name" value="LbH_SAT"/>
    <property type="match status" value="1"/>
</dbReference>
<comment type="similarity">
    <text evidence="3 13">Belongs to the transferase hexapeptide repeat family.</text>
</comment>
<keyword evidence="10" id="KW-0198">Cysteine biosynthesis</keyword>
<keyword evidence="8 13" id="KW-0808">Transferase</keyword>
<evidence type="ECO:0000256" key="9">
    <source>
        <dbReference type="ARBA" id="ARBA00022737"/>
    </source>
</evidence>
<evidence type="ECO:0000256" key="6">
    <source>
        <dbReference type="ARBA" id="ARBA00022490"/>
    </source>
</evidence>
<dbReference type="GO" id="GO:0005737">
    <property type="term" value="C:cytoplasm"/>
    <property type="evidence" value="ECO:0007669"/>
    <property type="project" value="UniProtKB-SubCell"/>
</dbReference>
<name>A0A923I3R5_9BURK</name>
<reference evidence="14" key="1">
    <citation type="submission" date="2020-08" db="EMBL/GenBank/DDBJ databases">
        <title>Novel species isolated from subtropical streams in China.</title>
        <authorList>
            <person name="Lu H."/>
        </authorList>
    </citation>
    <scope>NUCLEOTIDE SEQUENCE</scope>
    <source>
        <strain evidence="14">CY7W</strain>
    </source>
</reference>
<dbReference type="InterPro" id="IPR053376">
    <property type="entry name" value="Serine_acetyltransferase"/>
</dbReference>
<keyword evidence="15" id="KW-1185">Reference proteome</keyword>
<dbReference type="InterPro" id="IPR045304">
    <property type="entry name" value="LbH_SAT"/>
</dbReference>
<evidence type="ECO:0000256" key="10">
    <source>
        <dbReference type="ARBA" id="ARBA00023192"/>
    </source>
</evidence>
<evidence type="ECO:0000256" key="2">
    <source>
        <dbReference type="ARBA" id="ARBA00004876"/>
    </source>
</evidence>
<accession>A0A923I3R5</accession>
<dbReference type="RefSeq" id="WP_186880680.1">
    <property type="nucleotide sequence ID" value="NZ_JACOGG010000005.1"/>
</dbReference>
<dbReference type="GO" id="GO:0006535">
    <property type="term" value="P:cysteine biosynthetic process from serine"/>
    <property type="evidence" value="ECO:0007669"/>
    <property type="project" value="InterPro"/>
</dbReference>
<dbReference type="EC" id="2.3.1.30" evidence="4 13"/>
<dbReference type="InterPro" id="IPR042122">
    <property type="entry name" value="Ser_AcTrfase_N_sf"/>
</dbReference>
<dbReference type="PIRSF" id="PIRSF000441">
    <property type="entry name" value="CysE"/>
    <property type="match status" value="1"/>
</dbReference>
<dbReference type="NCBIfam" id="NF041874">
    <property type="entry name" value="EPS_EpsC"/>
    <property type="match status" value="1"/>
</dbReference>
<keyword evidence="7" id="KW-0028">Amino-acid biosynthesis</keyword>
<evidence type="ECO:0000256" key="12">
    <source>
        <dbReference type="ARBA" id="ARBA00049486"/>
    </source>
</evidence>
<evidence type="ECO:0000256" key="13">
    <source>
        <dbReference type="PIRNR" id="PIRNR000441"/>
    </source>
</evidence>
<dbReference type="SUPFAM" id="SSF51161">
    <property type="entry name" value="Trimeric LpxA-like enzymes"/>
    <property type="match status" value="1"/>
</dbReference>
<keyword evidence="6" id="KW-0963">Cytoplasm</keyword>
<evidence type="ECO:0000313" key="15">
    <source>
        <dbReference type="Proteomes" id="UP000612361"/>
    </source>
</evidence>
<comment type="pathway">
    <text evidence="2">Amino-acid biosynthesis; L-cysteine biosynthesis; L-cysteine from L-serine: step 1/2.</text>
</comment>
<dbReference type="Gene3D" id="1.10.3130.10">
    <property type="entry name" value="serine acetyltransferase, domain 1"/>
    <property type="match status" value="1"/>
</dbReference>
<gene>
    <name evidence="14" type="primary">cysE</name>
    <name evidence="14" type="ORF">H8K47_06110</name>
</gene>
<evidence type="ECO:0000256" key="1">
    <source>
        <dbReference type="ARBA" id="ARBA00004496"/>
    </source>
</evidence>
<comment type="subcellular location">
    <subcellularLocation>
        <location evidence="1">Cytoplasm</location>
    </subcellularLocation>
</comment>
<keyword evidence="11 13" id="KW-0012">Acyltransferase</keyword>
<sequence length="248" mass="26326">MFSRLREDIASIIQKDPAARNAWDVVTCYPGFQAILMHRWANWCWQRGLKWLARFISHLARILTGIEIHPGATIGRRVFIDHGFGVVIGETAEVGDDCTIYQGVTLGGTSLTRGAKRHPTLEAGVIVGAGAKVLGSFTVGAGAKIGSNSVVVKPVPAGATAVGNPAHIIKKETGSADSGSAQLFAAYGVTPNSDDPVSKVLHKLIDHAVSQQEQIEQLTKAIACAGIRVDDIAECEKLNPAQINSLVD</sequence>
<evidence type="ECO:0000256" key="7">
    <source>
        <dbReference type="ARBA" id="ARBA00022605"/>
    </source>
</evidence>
<keyword evidence="9" id="KW-0677">Repeat</keyword>
<dbReference type="InterPro" id="IPR005881">
    <property type="entry name" value="Ser_O-AcTrfase"/>
</dbReference>
<dbReference type="AlphaFoldDB" id="A0A923I3R5"/>